<dbReference type="InterPro" id="IPR051446">
    <property type="entry name" value="HTH_trans_reg/aminotransferase"/>
</dbReference>
<proteinExistence type="inferred from homology"/>
<evidence type="ECO:0000256" key="1">
    <source>
        <dbReference type="ARBA" id="ARBA00005384"/>
    </source>
</evidence>
<keyword evidence="5" id="KW-0804">Transcription</keyword>
<evidence type="ECO:0000256" key="5">
    <source>
        <dbReference type="ARBA" id="ARBA00023163"/>
    </source>
</evidence>
<dbReference type="Proteomes" id="UP000809587">
    <property type="component" value="Unassembled WGS sequence"/>
</dbReference>
<name>A0ABS2J5J3_9ACTN</name>
<evidence type="ECO:0000313" key="8">
    <source>
        <dbReference type="Proteomes" id="UP000809587"/>
    </source>
</evidence>
<dbReference type="PROSITE" id="PS50949">
    <property type="entry name" value="HTH_GNTR"/>
    <property type="match status" value="1"/>
</dbReference>
<dbReference type="Pfam" id="PF00155">
    <property type="entry name" value="Aminotran_1_2"/>
    <property type="match status" value="1"/>
</dbReference>
<comment type="similarity">
    <text evidence="1">In the C-terminal section; belongs to the class-I pyridoxal-phosphate-dependent aminotransferase family.</text>
</comment>
<dbReference type="PRINTS" id="PR00035">
    <property type="entry name" value="HTHGNTR"/>
</dbReference>
<evidence type="ECO:0000256" key="4">
    <source>
        <dbReference type="ARBA" id="ARBA00023125"/>
    </source>
</evidence>
<dbReference type="InterPro" id="IPR015421">
    <property type="entry name" value="PyrdxlP-dep_Trfase_major"/>
</dbReference>
<dbReference type="SMART" id="SM00345">
    <property type="entry name" value="HTH_GNTR"/>
    <property type="match status" value="1"/>
</dbReference>
<dbReference type="EMBL" id="JAFEUO010000001">
    <property type="protein sequence ID" value="MBM7081370.1"/>
    <property type="molecule type" value="Genomic_DNA"/>
</dbReference>
<feature type="domain" description="HTH gntR-type" evidence="6">
    <location>
        <begin position="15"/>
        <end position="83"/>
    </location>
</feature>
<comment type="caution">
    <text evidence="7">The sequence shown here is derived from an EMBL/GenBank/DDBJ whole genome shotgun (WGS) entry which is preliminary data.</text>
</comment>
<dbReference type="InterPro" id="IPR036388">
    <property type="entry name" value="WH-like_DNA-bd_sf"/>
</dbReference>
<gene>
    <name evidence="7" type="ORF">JQN84_02255</name>
</gene>
<keyword evidence="7" id="KW-0808">Transferase</keyword>
<dbReference type="PANTHER" id="PTHR46577:SF1">
    <property type="entry name" value="HTH-TYPE TRANSCRIPTIONAL REGULATORY PROTEIN GABR"/>
    <property type="match status" value="1"/>
</dbReference>
<organism evidence="7 8">
    <name type="scientific">Micromonospora humidisoli</name>
    <dbReference type="NCBI Taxonomy" id="2807622"/>
    <lineage>
        <taxon>Bacteria</taxon>
        <taxon>Bacillati</taxon>
        <taxon>Actinomycetota</taxon>
        <taxon>Actinomycetes</taxon>
        <taxon>Micromonosporales</taxon>
        <taxon>Micromonosporaceae</taxon>
        <taxon>Micromonospora</taxon>
    </lineage>
</organism>
<evidence type="ECO:0000259" key="6">
    <source>
        <dbReference type="PROSITE" id="PS50949"/>
    </source>
</evidence>
<sequence length="473" mass="51212">MAWRLFIHVDRDCGTPLTVQIHDAIQREIVAGSLRPATRLPSSRQLAADLAVSRSVVVEAYDRLIAEGYLDAVRGSGTRVARHISPVTARPEPVHRPEAQLVRFDLRPDAGDGVHFPHSDWLTAYDRAVRSVRLPDLDRPPSCGVAALRTELAGYLGRVVGVRAEPGQTLVTAGFSAALRLLSGALRRIGIDQLGVEDPGHPRHRRLAARFGLRPHPVPVDDGGIDVRALAASGVRAVLTTAAHQFPTGVTMSGERRGQLLRWAHDNDAWIIELDHDGDLWMEPRPRPLALQREAPDRVVYAGTASTILGPGLRVGWLCVPSPLLPVVDRVGVDREFAVDSLTQLAFAEFIRSGLLDRHARRMRARCRARREAFNQAVGRHLPQARTIGSTAGLYAYLRLAGQLDEAALLTGAACRSVLVAGGRSFAVDRPPPSAALVVGYAGLPRSGLFEAFRLVGETAAGLPGQPCLRHTA</sequence>
<evidence type="ECO:0000256" key="3">
    <source>
        <dbReference type="ARBA" id="ARBA00023015"/>
    </source>
</evidence>
<keyword evidence="8" id="KW-1185">Reference proteome</keyword>
<dbReference type="CDD" id="cd00609">
    <property type="entry name" value="AAT_like"/>
    <property type="match status" value="1"/>
</dbReference>
<keyword evidence="2" id="KW-0663">Pyridoxal phosphate</keyword>
<dbReference type="Gene3D" id="1.10.10.10">
    <property type="entry name" value="Winged helix-like DNA-binding domain superfamily/Winged helix DNA-binding domain"/>
    <property type="match status" value="1"/>
</dbReference>
<protein>
    <submittedName>
        <fullName evidence="7">PLP-dependent aminotransferase family protein</fullName>
    </submittedName>
</protein>
<dbReference type="SUPFAM" id="SSF46785">
    <property type="entry name" value="Winged helix' DNA-binding domain"/>
    <property type="match status" value="1"/>
</dbReference>
<evidence type="ECO:0000313" key="7">
    <source>
        <dbReference type="EMBL" id="MBM7081370.1"/>
    </source>
</evidence>
<dbReference type="InterPro" id="IPR004839">
    <property type="entry name" value="Aminotransferase_I/II_large"/>
</dbReference>
<reference evidence="7 8" key="1">
    <citation type="submission" date="2021-02" db="EMBL/GenBank/DDBJ databases">
        <authorList>
            <person name="Lee D.-H."/>
        </authorList>
    </citation>
    <scope>NUCLEOTIDE SEQUENCE [LARGE SCALE GENOMIC DNA]</scope>
    <source>
        <strain evidence="7 8">MMS20-R2-29</strain>
    </source>
</reference>
<dbReference type="InterPro" id="IPR036390">
    <property type="entry name" value="WH_DNA-bd_sf"/>
</dbReference>
<dbReference type="Gene3D" id="3.40.640.10">
    <property type="entry name" value="Type I PLP-dependent aspartate aminotransferase-like (Major domain)"/>
    <property type="match status" value="1"/>
</dbReference>
<dbReference type="Pfam" id="PF00392">
    <property type="entry name" value="GntR"/>
    <property type="match status" value="1"/>
</dbReference>
<dbReference type="GO" id="GO:0008483">
    <property type="term" value="F:transaminase activity"/>
    <property type="evidence" value="ECO:0007669"/>
    <property type="project" value="UniProtKB-KW"/>
</dbReference>
<dbReference type="InterPro" id="IPR000524">
    <property type="entry name" value="Tscrpt_reg_HTH_GntR"/>
</dbReference>
<dbReference type="InterPro" id="IPR015424">
    <property type="entry name" value="PyrdxlP-dep_Trfase"/>
</dbReference>
<dbReference type="SUPFAM" id="SSF53383">
    <property type="entry name" value="PLP-dependent transferases"/>
    <property type="match status" value="1"/>
</dbReference>
<dbReference type="PANTHER" id="PTHR46577">
    <property type="entry name" value="HTH-TYPE TRANSCRIPTIONAL REGULATORY PROTEIN GABR"/>
    <property type="match status" value="1"/>
</dbReference>
<dbReference type="CDD" id="cd07377">
    <property type="entry name" value="WHTH_GntR"/>
    <property type="match status" value="1"/>
</dbReference>
<keyword evidence="3" id="KW-0805">Transcription regulation</keyword>
<accession>A0ABS2J5J3</accession>
<evidence type="ECO:0000256" key="2">
    <source>
        <dbReference type="ARBA" id="ARBA00022898"/>
    </source>
</evidence>
<dbReference type="RefSeq" id="WP_204956721.1">
    <property type="nucleotide sequence ID" value="NZ_JAFEUO010000001.1"/>
</dbReference>
<keyword evidence="4" id="KW-0238">DNA-binding</keyword>
<keyword evidence="7" id="KW-0032">Aminotransferase</keyword>